<keyword evidence="1" id="KW-0597">Phosphoprotein</keyword>
<accession>I5C849</accession>
<protein>
    <submittedName>
        <fullName evidence="3">Two-component system, regulatory protein</fullName>
    </submittedName>
</protein>
<evidence type="ECO:0000313" key="3">
    <source>
        <dbReference type="EMBL" id="EIM78001.1"/>
    </source>
</evidence>
<dbReference type="Proteomes" id="UP000004622">
    <property type="component" value="Unassembled WGS sequence"/>
</dbReference>
<dbReference type="AlphaFoldDB" id="I5C849"/>
<reference evidence="3 4" key="1">
    <citation type="journal article" date="2012" name="J. Bacteriol.">
        <title>Genome Sequence of Nitratireductor aquibiodomus Strain RA22.</title>
        <authorList>
            <person name="Singh A."/>
            <person name="Jangir P.K."/>
            <person name="Kumari C."/>
            <person name="Sharma R."/>
        </authorList>
    </citation>
    <scope>NUCLEOTIDE SEQUENCE [LARGE SCALE GENOMIC DNA]</scope>
    <source>
        <strain evidence="3 4">RA22</strain>
    </source>
</reference>
<sequence>MGEHMMVDRHATDWPCDGKGAGVAGSCVADPAQALVIAASPINRIVLTRIAQRAYLKVQAMEPVEARRILSAVSPLSRPGLVIVDIDAQVQMSDDLFLHLEQHRNASPRRLPLVITIIPSRFDASPTVEHVDARVVRPVTPETLQPVIQRLLTAVQA</sequence>
<evidence type="ECO:0000256" key="1">
    <source>
        <dbReference type="PROSITE-ProRule" id="PRU00169"/>
    </source>
</evidence>
<feature type="domain" description="Response regulatory" evidence="2">
    <location>
        <begin position="33"/>
        <end position="152"/>
    </location>
</feature>
<comment type="caution">
    <text evidence="3">The sequence shown here is derived from an EMBL/GenBank/DDBJ whole genome shotgun (WGS) entry which is preliminary data.</text>
</comment>
<evidence type="ECO:0000259" key="2">
    <source>
        <dbReference type="PROSITE" id="PS50110"/>
    </source>
</evidence>
<dbReference type="GO" id="GO:0000160">
    <property type="term" value="P:phosphorelay signal transduction system"/>
    <property type="evidence" value="ECO:0007669"/>
    <property type="project" value="InterPro"/>
</dbReference>
<dbReference type="InterPro" id="IPR001789">
    <property type="entry name" value="Sig_transdc_resp-reg_receiver"/>
</dbReference>
<organism evidence="3 4">
    <name type="scientific">Nitratireductor aquibiodomus RA22</name>
    <dbReference type="NCBI Taxonomy" id="1189611"/>
    <lineage>
        <taxon>Bacteria</taxon>
        <taxon>Pseudomonadati</taxon>
        <taxon>Pseudomonadota</taxon>
        <taxon>Alphaproteobacteria</taxon>
        <taxon>Hyphomicrobiales</taxon>
        <taxon>Phyllobacteriaceae</taxon>
        <taxon>Nitratireductor</taxon>
    </lineage>
</organism>
<dbReference type="PROSITE" id="PS50110">
    <property type="entry name" value="RESPONSE_REGULATORY"/>
    <property type="match status" value="1"/>
</dbReference>
<dbReference type="EMBL" id="AJXZ01000002">
    <property type="protein sequence ID" value="EIM78001.1"/>
    <property type="molecule type" value="Genomic_DNA"/>
</dbReference>
<name>I5C849_9HYPH</name>
<dbReference type="PATRIC" id="fig|1189611.3.peg.316"/>
<proteinExistence type="predicted"/>
<feature type="modified residue" description="4-aspartylphosphate" evidence="1">
    <location>
        <position position="85"/>
    </location>
</feature>
<dbReference type="InterPro" id="IPR011006">
    <property type="entry name" value="CheY-like_superfamily"/>
</dbReference>
<gene>
    <name evidence="3" type="ORF">A33O_01535</name>
</gene>
<evidence type="ECO:0000313" key="4">
    <source>
        <dbReference type="Proteomes" id="UP000004622"/>
    </source>
</evidence>
<dbReference type="SUPFAM" id="SSF52172">
    <property type="entry name" value="CheY-like"/>
    <property type="match status" value="1"/>
</dbReference>
<dbReference type="STRING" id="204799.GCA_001696575_02052"/>